<dbReference type="Pfam" id="PF12776">
    <property type="entry name" value="Myb_DNA-bind_3"/>
    <property type="match status" value="1"/>
</dbReference>
<evidence type="ECO:0000313" key="3">
    <source>
        <dbReference type="Proteomes" id="UP000289738"/>
    </source>
</evidence>
<reference evidence="2 3" key="1">
    <citation type="submission" date="2019-01" db="EMBL/GenBank/DDBJ databases">
        <title>Sequencing of cultivated peanut Arachis hypogaea provides insights into genome evolution and oil improvement.</title>
        <authorList>
            <person name="Chen X."/>
        </authorList>
    </citation>
    <scope>NUCLEOTIDE SEQUENCE [LARGE SCALE GENOMIC DNA]</scope>
    <source>
        <strain evidence="3">cv. Fuhuasheng</strain>
        <tissue evidence="2">Leaves</tissue>
    </source>
</reference>
<dbReference type="PANTHER" id="PTHR46250:SF18">
    <property type="entry name" value="MYB_SANT-LIKE DOMAIN-CONTAINING PROTEIN"/>
    <property type="match status" value="1"/>
</dbReference>
<dbReference type="EMBL" id="SDMP01000020">
    <property type="protein sequence ID" value="RYQ85171.1"/>
    <property type="molecule type" value="Genomic_DNA"/>
</dbReference>
<dbReference type="Proteomes" id="UP000289738">
    <property type="component" value="Chromosome B10"/>
</dbReference>
<dbReference type="AlphaFoldDB" id="A0A444X667"/>
<organism evidence="2 3">
    <name type="scientific">Arachis hypogaea</name>
    <name type="common">Peanut</name>
    <dbReference type="NCBI Taxonomy" id="3818"/>
    <lineage>
        <taxon>Eukaryota</taxon>
        <taxon>Viridiplantae</taxon>
        <taxon>Streptophyta</taxon>
        <taxon>Embryophyta</taxon>
        <taxon>Tracheophyta</taxon>
        <taxon>Spermatophyta</taxon>
        <taxon>Magnoliopsida</taxon>
        <taxon>eudicotyledons</taxon>
        <taxon>Gunneridae</taxon>
        <taxon>Pentapetalae</taxon>
        <taxon>rosids</taxon>
        <taxon>fabids</taxon>
        <taxon>Fabales</taxon>
        <taxon>Fabaceae</taxon>
        <taxon>Papilionoideae</taxon>
        <taxon>50 kb inversion clade</taxon>
        <taxon>dalbergioids sensu lato</taxon>
        <taxon>Dalbergieae</taxon>
        <taxon>Pterocarpus clade</taxon>
        <taxon>Arachis</taxon>
    </lineage>
</organism>
<dbReference type="STRING" id="3818.A0A444X667"/>
<name>A0A444X667_ARAHY</name>
<dbReference type="InterPro" id="IPR024752">
    <property type="entry name" value="Myb/SANT-like_dom"/>
</dbReference>
<accession>A0A444X667</accession>
<proteinExistence type="predicted"/>
<evidence type="ECO:0000313" key="2">
    <source>
        <dbReference type="EMBL" id="RYQ85171.1"/>
    </source>
</evidence>
<comment type="caution">
    <text evidence="2">The sequence shown here is derived from an EMBL/GenBank/DDBJ whole genome shotgun (WGS) entry which is preliminary data.</text>
</comment>
<protein>
    <recommendedName>
        <fullName evidence="1">Myb/SANT-like domain-containing protein</fullName>
    </recommendedName>
</protein>
<gene>
    <name evidence="2" type="ORF">Ahy_B10g104660</name>
</gene>
<sequence>MLEAFPTCTLTAKHSKNNHKRLKEKYQHASEMLACSGFGWNSEKQCVKVDSKDVLDAWMKFAHPTKFYTPGKPFPLFRRLEGIFGKDRATGAYVFSGFDAEEQVNEENEY</sequence>
<keyword evidence="3" id="KW-1185">Reference proteome</keyword>
<dbReference type="PANTHER" id="PTHR46250">
    <property type="entry name" value="MYB/SANT-LIKE DNA-BINDING DOMAIN PROTEIN-RELATED"/>
    <property type="match status" value="1"/>
</dbReference>
<feature type="domain" description="Myb/SANT-like" evidence="1">
    <location>
        <begin position="2"/>
        <end position="51"/>
    </location>
</feature>
<evidence type="ECO:0000259" key="1">
    <source>
        <dbReference type="Pfam" id="PF12776"/>
    </source>
</evidence>